<evidence type="ECO:0000256" key="3">
    <source>
        <dbReference type="ARBA" id="ARBA00005100"/>
    </source>
</evidence>
<dbReference type="Gene3D" id="3.40.50.720">
    <property type="entry name" value="NAD(P)-binding Rossmann-like Domain"/>
    <property type="match status" value="1"/>
</dbReference>
<evidence type="ECO:0000256" key="13">
    <source>
        <dbReference type="ARBA" id="ARBA00023180"/>
    </source>
</evidence>
<dbReference type="EMBL" id="QFYQ01000001">
    <property type="protein sequence ID" value="RAK53774.1"/>
    <property type="molecule type" value="Genomic_DNA"/>
</dbReference>
<reference evidence="17" key="1">
    <citation type="submission" date="2018-05" db="EMBL/GenBank/DDBJ databases">
        <authorList>
            <person name="Li X."/>
        </authorList>
    </citation>
    <scope>NUCLEOTIDE SEQUENCE [LARGE SCALE GENOMIC DNA]</scope>
    <source>
        <strain evidence="17">LX32</strain>
    </source>
</reference>
<keyword evidence="13" id="KW-0325">Glycoprotein</keyword>
<dbReference type="CDD" id="cd05230">
    <property type="entry name" value="UGD_SDR_e"/>
    <property type="match status" value="1"/>
</dbReference>
<keyword evidence="6" id="KW-0812">Transmembrane</keyword>
<organism evidence="16 17">
    <name type="scientific">Phenylobacterium soli</name>
    <dbReference type="NCBI Taxonomy" id="2170551"/>
    <lineage>
        <taxon>Bacteria</taxon>
        <taxon>Pseudomonadati</taxon>
        <taxon>Pseudomonadota</taxon>
        <taxon>Alphaproteobacteria</taxon>
        <taxon>Caulobacterales</taxon>
        <taxon>Caulobacteraceae</taxon>
        <taxon>Phenylobacterium</taxon>
    </lineage>
</organism>
<dbReference type="AlphaFoldDB" id="A0A328AK48"/>
<dbReference type="InterPro" id="IPR036291">
    <property type="entry name" value="NAD(P)-bd_dom_sf"/>
</dbReference>
<keyword evidence="17" id="KW-1185">Reference proteome</keyword>
<gene>
    <name evidence="16" type="ORF">DJ017_04150</name>
</gene>
<sequence>MRTKRSTILVTGAAGFLGFHLCRRLLDDGHPVIGLDDMSTGVQAHVDELESHPDFRFVRHDVREPAHMLALENIGQIFNLACPASPVAYQAQPIKTLETSVLGVRNMLQLAMARGARMVHTSTSEVYGDPQVHPQPETYWGNVDMNGPRACYDEGKRCAETMIYDYRRVHRVDCRVVRIFNTYGPGMREDDGRVVSTFVVEALKGSDITIQGDGSHTRSMCYVDDMVDGLVRMMAVTPPPDGPVNLGNPREISVREFAMMVLAATGSDSRVVFTPEAIDDPRQRRPDISRAGRVLGWTPKTPLEDGLARTIDYFRGRMADRAPRDVAPGAGRTAEAAG</sequence>
<evidence type="ECO:0000256" key="8">
    <source>
        <dbReference type="ARBA" id="ARBA00022968"/>
    </source>
</evidence>
<evidence type="ECO:0000256" key="9">
    <source>
        <dbReference type="ARBA" id="ARBA00022989"/>
    </source>
</evidence>
<dbReference type="GO" id="GO:0048040">
    <property type="term" value="F:UDP-glucuronate decarboxylase activity"/>
    <property type="evidence" value="ECO:0007669"/>
    <property type="project" value="UniProtKB-EC"/>
</dbReference>
<evidence type="ECO:0000256" key="12">
    <source>
        <dbReference type="ARBA" id="ARBA00023136"/>
    </source>
</evidence>
<evidence type="ECO:0000259" key="15">
    <source>
        <dbReference type="Pfam" id="PF16363"/>
    </source>
</evidence>
<dbReference type="GO" id="GO:0070403">
    <property type="term" value="F:NAD+ binding"/>
    <property type="evidence" value="ECO:0007669"/>
    <property type="project" value="InterPro"/>
</dbReference>
<protein>
    <recommendedName>
        <fullName evidence="5">UDP-glucuronate decarboxylase</fullName>
        <ecNumber evidence="5">4.1.1.35</ecNumber>
    </recommendedName>
</protein>
<evidence type="ECO:0000313" key="17">
    <source>
        <dbReference type="Proteomes" id="UP000249254"/>
    </source>
</evidence>
<dbReference type="RefSeq" id="WP_111527525.1">
    <property type="nucleotide sequence ID" value="NZ_JBHRSG010000005.1"/>
</dbReference>
<keyword evidence="8" id="KW-0735">Signal-anchor</keyword>
<evidence type="ECO:0000256" key="14">
    <source>
        <dbReference type="ARBA" id="ARBA00023239"/>
    </source>
</evidence>
<dbReference type="UniPathway" id="UPA00796">
    <property type="reaction ID" value="UER00771"/>
</dbReference>
<comment type="caution">
    <text evidence="16">The sequence shown here is derived from an EMBL/GenBank/DDBJ whole genome shotgun (WGS) entry which is preliminary data.</text>
</comment>
<dbReference type="InterPro" id="IPR044516">
    <property type="entry name" value="UXS-like"/>
</dbReference>
<evidence type="ECO:0000256" key="10">
    <source>
        <dbReference type="ARBA" id="ARBA00023027"/>
    </source>
</evidence>
<dbReference type="SUPFAM" id="SSF51735">
    <property type="entry name" value="NAD(P)-binding Rossmann-fold domains"/>
    <property type="match status" value="1"/>
</dbReference>
<comment type="cofactor">
    <cofactor evidence="1">
        <name>NAD(+)</name>
        <dbReference type="ChEBI" id="CHEBI:57540"/>
    </cofactor>
</comment>
<dbReference type="PANTHER" id="PTHR43078:SF6">
    <property type="entry name" value="UDP-GLUCURONIC ACID DECARBOXYLASE 1"/>
    <property type="match status" value="1"/>
</dbReference>
<evidence type="ECO:0000313" key="16">
    <source>
        <dbReference type="EMBL" id="RAK53774.1"/>
    </source>
</evidence>
<dbReference type="GO" id="GO:0033320">
    <property type="term" value="P:UDP-D-xylose biosynthetic process"/>
    <property type="evidence" value="ECO:0007669"/>
    <property type="project" value="UniProtKB-UniPathway"/>
</dbReference>
<evidence type="ECO:0000256" key="11">
    <source>
        <dbReference type="ARBA" id="ARBA00023034"/>
    </source>
</evidence>
<comment type="pathway">
    <text evidence="3">Nucleotide-sugar biosynthesis; UDP-alpha-D-xylose biosynthesis; UDP-alpha-D-xylose from UDP-alpha-D-glucuronate: step 1/1.</text>
</comment>
<keyword evidence="12" id="KW-0472">Membrane</keyword>
<evidence type="ECO:0000256" key="5">
    <source>
        <dbReference type="ARBA" id="ARBA00012290"/>
    </source>
</evidence>
<proteinExistence type="inferred from homology"/>
<feature type="domain" description="NAD(P)-binding" evidence="15">
    <location>
        <begin position="9"/>
        <end position="309"/>
    </location>
</feature>
<accession>A0A328AK48</accession>
<dbReference type="EC" id="4.1.1.35" evidence="5"/>
<evidence type="ECO:0000256" key="7">
    <source>
        <dbReference type="ARBA" id="ARBA00022793"/>
    </source>
</evidence>
<dbReference type="OrthoDB" id="9801785at2"/>
<dbReference type="GO" id="GO:0005737">
    <property type="term" value="C:cytoplasm"/>
    <property type="evidence" value="ECO:0007669"/>
    <property type="project" value="TreeGrafter"/>
</dbReference>
<keyword evidence="11" id="KW-0333">Golgi apparatus</keyword>
<evidence type="ECO:0000256" key="2">
    <source>
        <dbReference type="ARBA" id="ARBA00004447"/>
    </source>
</evidence>
<dbReference type="Proteomes" id="UP000249254">
    <property type="component" value="Unassembled WGS sequence"/>
</dbReference>
<comment type="subcellular location">
    <subcellularLocation>
        <location evidence="2">Golgi apparatus</location>
        <location evidence="2">Golgi stack membrane</location>
        <topology evidence="2">Single-pass type II membrane protein</topology>
    </subcellularLocation>
</comment>
<evidence type="ECO:0000256" key="6">
    <source>
        <dbReference type="ARBA" id="ARBA00022692"/>
    </source>
</evidence>
<dbReference type="GO" id="GO:0042732">
    <property type="term" value="P:D-xylose metabolic process"/>
    <property type="evidence" value="ECO:0007669"/>
    <property type="project" value="InterPro"/>
</dbReference>
<dbReference type="PANTHER" id="PTHR43078">
    <property type="entry name" value="UDP-GLUCURONIC ACID DECARBOXYLASE-RELATED"/>
    <property type="match status" value="1"/>
</dbReference>
<dbReference type="InterPro" id="IPR016040">
    <property type="entry name" value="NAD(P)-bd_dom"/>
</dbReference>
<dbReference type="Pfam" id="PF16363">
    <property type="entry name" value="GDP_Man_Dehyd"/>
    <property type="match status" value="1"/>
</dbReference>
<evidence type="ECO:0000256" key="1">
    <source>
        <dbReference type="ARBA" id="ARBA00001911"/>
    </source>
</evidence>
<keyword evidence="10" id="KW-0520">NAD</keyword>
<comment type="similarity">
    <text evidence="4">Belongs to the NAD(P)-dependent epimerase/dehydratase family. UDP-glucuronic acid decarboxylase subfamily.</text>
</comment>
<keyword evidence="9" id="KW-1133">Transmembrane helix</keyword>
<keyword evidence="14" id="KW-0456">Lyase</keyword>
<evidence type="ECO:0000256" key="4">
    <source>
        <dbReference type="ARBA" id="ARBA00007505"/>
    </source>
</evidence>
<keyword evidence="7" id="KW-0210">Decarboxylase</keyword>
<dbReference type="FunFam" id="3.40.50.720:FF:000065">
    <property type="entry name" value="UDP-glucuronic acid decarboxylase 1"/>
    <property type="match status" value="1"/>
</dbReference>
<name>A0A328AK48_9CAUL</name>